<comment type="caution">
    <text evidence="4">The sequence shown here is derived from an EMBL/GenBank/DDBJ whole genome shotgun (WGS) entry which is preliminary data.</text>
</comment>
<dbReference type="PROSITE" id="PS51186">
    <property type="entry name" value="GNAT"/>
    <property type="match status" value="1"/>
</dbReference>
<keyword evidence="1" id="KW-0808">Transferase</keyword>
<dbReference type="PANTHER" id="PTHR43877">
    <property type="entry name" value="AMINOALKYLPHOSPHONATE N-ACETYLTRANSFERASE-RELATED-RELATED"/>
    <property type="match status" value="1"/>
</dbReference>
<evidence type="ECO:0000313" key="4">
    <source>
        <dbReference type="EMBL" id="MCV2873639.1"/>
    </source>
</evidence>
<reference evidence="4 5" key="1">
    <citation type="submission" date="2022-10" db="EMBL/GenBank/DDBJ databases">
        <title>Defluviimonas sp. nov., isolated from ocean surface sediments.</title>
        <authorList>
            <person name="He W."/>
            <person name="Wang L."/>
            <person name="Zhang D.-F."/>
        </authorList>
    </citation>
    <scope>NUCLEOTIDE SEQUENCE [LARGE SCALE GENOMIC DNA]</scope>
    <source>
        <strain evidence="4 5">WL0050</strain>
    </source>
</reference>
<dbReference type="EMBL" id="JAOWKZ010000003">
    <property type="protein sequence ID" value="MCV2873639.1"/>
    <property type="molecule type" value="Genomic_DNA"/>
</dbReference>
<sequence>MAVGITIRLAEAADAVRLSAALRALSDDLGDRHGATDADIAAAGFGPDPAFRAVIAMRGDVVVGAAVFSPIYSTTRASAGVFVSDLWVAPSVRGARLGPRLLAAVRDDAAARAGCGFIRLAVYADNPRAVAFYERMGFEARSGEVGMIIADAALGDIGGTA</sequence>
<evidence type="ECO:0000313" key="5">
    <source>
        <dbReference type="Proteomes" id="UP001652564"/>
    </source>
</evidence>
<gene>
    <name evidence="4" type="ORF">OEZ71_15165</name>
</gene>
<dbReference type="Proteomes" id="UP001652564">
    <property type="component" value="Unassembled WGS sequence"/>
</dbReference>
<protein>
    <submittedName>
        <fullName evidence="4">GNAT family N-acetyltransferase</fullName>
    </submittedName>
</protein>
<organism evidence="4 5">
    <name type="scientific">Albidovulum litorale</name>
    <dbReference type="NCBI Taxonomy" id="2984134"/>
    <lineage>
        <taxon>Bacteria</taxon>
        <taxon>Pseudomonadati</taxon>
        <taxon>Pseudomonadota</taxon>
        <taxon>Alphaproteobacteria</taxon>
        <taxon>Rhodobacterales</taxon>
        <taxon>Paracoccaceae</taxon>
        <taxon>Albidovulum</taxon>
    </lineage>
</organism>
<accession>A0ABT2ZR49</accession>
<dbReference type="InterPro" id="IPR016181">
    <property type="entry name" value="Acyl_CoA_acyltransferase"/>
</dbReference>
<dbReference type="SUPFAM" id="SSF55729">
    <property type="entry name" value="Acyl-CoA N-acyltransferases (Nat)"/>
    <property type="match status" value="1"/>
</dbReference>
<feature type="domain" description="N-acetyltransferase" evidence="3">
    <location>
        <begin position="5"/>
        <end position="161"/>
    </location>
</feature>
<name>A0ABT2ZR49_9RHOB</name>
<proteinExistence type="predicted"/>
<dbReference type="RefSeq" id="WP_263740840.1">
    <property type="nucleotide sequence ID" value="NZ_JAOWKZ010000003.1"/>
</dbReference>
<evidence type="ECO:0000256" key="2">
    <source>
        <dbReference type="ARBA" id="ARBA00023315"/>
    </source>
</evidence>
<evidence type="ECO:0000259" key="3">
    <source>
        <dbReference type="PROSITE" id="PS51186"/>
    </source>
</evidence>
<keyword evidence="2" id="KW-0012">Acyltransferase</keyword>
<dbReference type="InterPro" id="IPR000182">
    <property type="entry name" value="GNAT_dom"/>
</dbReference>
<dbReference type="Pfam" id="PF00583">
    <property type="entry name" value="Acetyltransf_1"/>
    <property type="match status" value="1"/>
</dbReference>
<keyword evidence="5" id="KW-1185">Reference proteome</keyword>
<dbReference type="InterPro" id="IPR050832">
    <property type="entry name" value="Bact_Acetyltransf"/>
</dbReference>
<dbReference type="Gene3D" id="3.40.630.30">
    <property type="match status" value="1"/>
</dbReference>
<evidence type="ECO:0000256" key="1">
    <source>
        <dbReference type="ARBA" id="ARBA00022679"/>
    </source>
</evidence>